<comment type="caution">
    <text evidence="1">The sequence shown here is derived from an EMBL/GenBank/DDBJ whole genome shotgun (WGS) entry which is preliminary data.</text>
</comment>
<dbReference type="EMBL" id="DTBP01000017">
    <property type="protein sequence ID" value="HGQ73992.1"/>
    <property type="molecule type" value="Genomic_DNA"/>
</dbReference>
<accession>A0A7C4NRN9</accession>
<proteinExistence type="predicted"/>
<protein>
    <submittedName>
        <fullName evidence="1">Uncharacterized protein</fullName>
    </submittedName>
</protein>
<name>A0A7C4NRN9_STAMA</name>
<organism evidence="1">
    <name type="scientific">Staphylothermus marinus</name>
    <dbReference type="NCBI Taxonomy" id="2280"/>
    <lineage>
        <taxon>Archaea</taxon>
        <taxon>Thermoproteota</taxon>
        <taxon>Thermoprotei</taxon>
        <taxon>Desulfurococcales</taxon>
        <taxon>Desulfurococcaceae</taxon>
        <taxon>Staphylothermus</taxon>
    </lineage>
</organism>
<dbReference type="AlphaFoldDB" id="A0A7C4NRN9"/>
<evidence type="ECO:0000313" key="2">
    <source>
        <dbReference type="EMBL" id="HGU64930.1"/>
    </source>
</evidence>
<reference evidence="1" key="1">
    <citation type="journal article" date="2020" name="mSystems">
        <title>Genome- and Community-Level Interaction Insights into Carbon Utilization and Element Cycling Functions of Hydrothermarchaeota in Hydrothermal Sediment.</title>
        <authorList>
            <person name="Zhou Z."/>
            <person name="Liu Y."/>
            <person name="Xu W."/>
            <person name="Pan J."/>
            <person name="Luo Z.H."/>
            <person name="Li M."/>
        </authorList>
    </citation>
    <scope>NUCLEOTIDE SEQUENCE [LARGE SCALE GENOMIC DNA]</scope>
    <source>
        <strain evidence="2">SpSt-622</strain>
        <strain evidence="1">SpSt-648</strain>
    </source>
</reference>
<dbReference type="EMBL" id="DTAN01000068">
    <property type="protein sequence ID" value="HGU64930.1"/>
    <property type="molecule type" value="Genomic_DNA"/>
</dbReference>
<evidence type="ECO:0000313" key="1">
    <source>
        <dbReference type="EMBL" id="HGQ73992.1"/>
    </source>
</evidence>
<gene>
    <name evidence="2" type="ORF">ENT92_01760</name>
    <name evidence="1" type="ORF">ENU20_02820</name>
</gene>
<sequence length="459" mass="52442">MILISNGLTKLVPLMKGLDEIIVITTRMFKTTEAKLILIEDTGTRESIPFKFQSIKYTYELASTYMYKISIPQDNFVFLIDSTNGLDIGFAIRILEELASNTTKLPNTTLIIRAPDLDSDEIVKARFYGFIKTIFLYDIFLNSIRPTCFKYVFIDSSAALPAFRRTVEILSRVKAERSYSLVHVRMKRFLVPVSESLLLAKILRETGELKELAEEYAYIVASLNLLLDKAPTDLWYIARKSVDKFRVSYRSYRLSREGLDKAIEMIGKLLKTVIDGGRYTKLLFDFKKFFEAVTIGGGLSSVIQSDDFIESVNDAVNVESTAIPDLYSRVKIDHYEDYSRIILASRDLSSCIKSGLTGLIDDAVGELLVAETYGIPVDHYGYINRDYFSQVLVDAYINRAGLSLDYIHPRRLRIGSTEVESSKIYTLHPVNYRGLMRAVEEKRGDRYRFLEEILGIRFI</sequence>